<dbReference type="SUPFAM" id="SSF56112">
    <property type="entry name" value="Protein kinase-like (PK-like)"/>
    <property type="match status" value="1"/>
</dbReference>
<sequence length="81" mass="9329">MNAYMDRRLEYRNDTIDLSLNPLVFCHGDICPRNIILEDDGSICLVDWGYAGFYPRFFELLALLFVTPYDAAFVETVEGRG</sequence>
<keyword evidence="7" id="KW-0158">Chromosome</keyword>
<evidence type="ECO:0000256" key="4">
    <source>
        <dbReference type="ARBA" id="ARBA00012513"/>
    </source>
</evidence>
<protein>
    <recommendedName>
        <fullName evidence="6">EKC/KEOPS complex subunit BUD32</fullName>
        <ecNumber evidence="4">2.7.11.1</ecNumber>
    </recommendedName>
    <alternativeName>
        <fullName evidence="8 9">Atypical Serine/threonine protein kinase BUD32</fullName>
    </alternativeName>
    <alternativeName>
        <fullName evidence="5">EKC/KEOPS complex subunit bud32</fullName>
    </alternativeName>
</protein>
<evidence type="ECO:0000256" key="7">
    <source>
        <dbReference type="ARBA" id="ARBA00022895"/>
    </source>
</evidence>
<evidence type="ECO:0000259" key="12">
    <source>
        <dbReference type="PROSITE" id="PS50011"/>
    </source>
</evidence>
<dbReference type="PROSITE" id="PS50011">
    <property type="entry name" value="PROTEIN_KINASE_DOM"/>
    <property type="match status" value="1"/>
</dbReference>
<evidence type="ECO:0000256" key="2">
    <source>
        <dbReference type="ARBA" id="ARBA00004574"/>
    </source>
</evidence>
<evidence type="ECO:0000256" key="9">
    <source>
        <dbReference type="ARBA" id="ARBA00033194"/>
    </source>
</evidence>
<evidence type="ECO:0000313" key="14">
    <source>
        <dbReference type="Proteomes" id="UP001610563"/>
    </source>
</evidence>
<evidence type="ECO:0000256" key="1">
    <source>
        <dbReference type="ARBA" id="ARBA00003747"/>
    </source>
</evidence>
<dbReference type="InterPro" id="IPR051678">
    <property type="entry name" value="AGP_Transferase"/>
</dbReference>
<reference evidence="13 14" key="1">
    <citation type="submission" date="2024-07" db="EMBL/GenBank/DDBJ databases">
        <title>Section-level genome sequencing and comparative genomics of Aspergillus sections Usti and Cavernicolus.</title>
        <authorList>
            <consortium name="Lawrence Berkeley National Laboratory"/>
            <person name="Nybo J.L."/>
            <person name="Vesth T.C."/>
            <person name="Theobald S."/>
            <person name="Frisvad J.C."/>
            <person name="Larsen T.O."/>
            <person name="Kjaerboelling I."/>
            <person name="Rothschild-Mancinelli K."/>
            <person name="Lyhne E.K."/>
            <person name="Kogle M.E."/>
            <person name="Barry K."/>
            <person name="Clum A."/>
            <person name="Na H."/>
            <person name="Ledsgaard L."/>
            <person name="Lin J."/>
            <person name="Lipzen A."/>
            <person name="Kuo A."/>
            <person name="Riley R."/>
            <person name="Mondo S."/>
            <person name="Labutti K."/>
            <person name="Haridas S."/>
            <person name="Pangalinan J."/>
            <person name="Salamov A.A."/>
            <person name="Simmons B.A."/>
            <person name="Magnuson J.K."/>
            <person name="Chen J."/>
            <person name="Drula E."/>
            <person name="Henrissat B."/>
            <person name="Wiebenga A."/>
            <person name="Lubbers R.J."/>
            <person name="Gomes A.C."/>
            <person name="Makela M.R."/>
            <person name="Stajich J."/>
            <person name="Grigoriev I.V."/>
            <person name="Mortensen U.H."/>
            <person name="De Vries R.P."/>
            <person name="Baker S.E."/>
            <person name="Andersen M.R."/>
        </authorList>
    </citation>
    <scope>NUCLEOTIDE SEQUENCE [LARGE SCALE GENOMIC DNA]</scope>
    <source>
        <strain evidence="13 14">CBS 209.92</strain>
    </source>
</reference>
<gene>
    <name evidence="13" type="ORF">BJX66DRAFT_295805</name>
</gene>
<accession>A0ABR4GGI3</accession>
<dbReference type="Proteomes" id="UP001610563">
    <property type="component" value="Unassembled WGS sequence"/>
</dbReference>
<keyword evidence="14" id="KW-1185">Reference proteome</keyword>
<dbReference type="Gene3D" id="3.90.1200.10">
    <property type="match status" value="1"/>
</dbReference>
<organism evidence="13 14">
    <name type="scientific">Aspergillus keveii</name>
    <dbReference type="NCBI Taxonomy" id="714993"/>
    <lineage>
        <taxon>Eukaryota</taxon>
        <taxon>Fungi</taxon>
        <taxon>Dikarya</taxon>
        <taxon>Ascomycota</taxon>
        <taxon>Pezizomycotina</taxon>
        <taxon>Eurotiomycetes</taxon>
        <taxon>Eurotiomycetidae</taxon>
        <taxon>Eurotiales</taxon>
        <taxon>Aspergillaceae</taxon>
        <taxon>Aspergillus</taxon>
        <taxon>Aspergillus subgen. Nidulantes</taxon>
    </lineage>
</organism>
<evidence type="ECO:0000256" key="3">
    <source>
        <dbReference type="ARBA" id="ARBA00011534"/>
    </source>
</evidence>
<feature type="domain" description="Protein kinase" evidence="12">
    <location>
        <begin position="1"/>
        <end position="81"/>
    </location>
</feature>
<evidence type="ECO:0000256" key="5">
    <source>
        <dbReference type="ARBA" id="ARBA00013948"/>
    </source>
</evidence>
<keyword evidence="7" id="KW-0779">Telomere</keyword>
<dbReference type="PANTHER" id="PTHR21310">
    <property type="entry name" value="AMINOGLYCOSIDE PHOSPHOTRANSFERASE-RELATED-RELATED"/>
    <property type="match status" value="1"/>
</dbReference>
<evidence type="ECO:0000256" key="6">
    <source>
        <dbReference type="ARBA" id="ARBA00019973"/>
    </source>
</evidence>
<dbReference type="EMBL" id="JBFTWV010000014">
    <property type="protein sequence ID" value="KAL2798160.1"/>
    <property type="molecule type" value="Genomic_DNA"/>
</dbReference>
<dbReference type="InterPro" id="IPR008266">
    <property type="entry name" value="Tyr_kinase_AS"/>
</dbReference>
<comment type="catalytic activity">
    <reaction evidence="10">
        <text>L-threonyl-[protein] + ATP = O-phospho-L-threonyl-[protein] + ADP + H(+)</text>
        <dbReference type="Rhea" id="RHEA:46608"/>
        <dbReference type="Rhea" id="RHEA-COMP:11060"/>
        <dbReference type="Rhea" id="RHEA-COMP:11605"/>
        <dbReference type="ChEBI" id="CHEBI:15378"/>
        <dbReference type="ChEBI" id="CHEBI:30013"/>
        <dbReference type="ChEBI" id="CHEBI:30616"/>
        <dbReference type="ChEBI" id="CHEBI:61977"/>
        <dbReference type="ChEBI" id="CHEBI:456216"/>
        <dbReference type="EC" id="2.7.11.1"/>
    </reaction>
</comment>
<name>A0ABR4GGI3_9EURO</name>
<evidence type="ECO:0000256" key="8">
    <source>
        <dbReference type="ARBA" id="ARBA00030980"/>
    </source>
</evidence>
<evidence type="ECO:0000313" key="13">
    <source>
        <dbReference type="EMBL" id="KAL2798160.1"/>
    </source>
</evidence>
<comment type="subcellular location">
    <subcellularLocation>
        <location evidence="2">Chromosome</location>
        <location evidence="2">Telomere</location>
    </subcellularLocation>
</comment>
<dbReference type="InterPro" id="IPR002575">
    <property type="entry name" value="Aminoglycoside_PTrfase"/>
</dbReference>
<feature type="non-terminal residue" evidence="13">
    <location>
        <position position="81"/>
    </location>
</feature>
<dbReference type="EC" id="2.7.11.1" evidence="4"/>
<evidence type="ECO:0000256" key="11">
    <source>
        <dbReference type="ARBA" id="ARBA00048679"/>
    </source>
</evidence>
<dbReference type="InterPro" id="IPR011009">
    <property type="entry name" value="Kinase-like_dom_sf"/>
</dbReference>
<comment type="subunit">
    <text evidence="3">Component of the EKC/KEOPS complex composed of at least BUD32, CGI121, GON7, KAE1 and PCC1; the whole complex dimerizes.</text>
</comment>
<dbReference type="Pfam" id="PF01636">
    <property type="entry name" value="APH"/>
    <property type="match status" value="1"/>
</dbReference>
<comment type="caution">
    <text evidence="13">The sequence shown here is derived from an EMBL/GenBank/DDBJ whole genome shotgun (WGS) entry which is preliminary data.</text>
</comment>
<comment type="catalytic activity">
    <reaction evidence="11">
        <text>L-seryl-[protein] + ATP = O-phospho-L-seryl-[protein] + ADP + H(+)</text>
        <dbReference type="Rhea" id="RHEA:17989"/>
        <dbReference type="Rhea" id="RHEA-COMP:9863"/>
        <dbReference type="Rhea" id="RHEA-COMP:11604"/>
        <dbReference type="ChEBI" id="CHEBI:15378"/>
        <dbReference type="ChEBI" id="CHEBI:29999"/>
        <dbReference type="ChEBI" id="CHEBI:30616"/>
        <dbReference type="ChEBI" id="CHEBI:83421"/>
        <dbReference type="ChEBI" id="CHEBI:456216"/>
        <dbReference type="EC" id="2.7.11.1"/>
    </reaction>
</comment>
<dbReference type="InterPro" id="IPR000719">
    <property type="entry name" value="Prot_kinase_dom"/>
</dbReference>
<evidence type="ECO:0000256" key="10">
    <source>
        <dbReference type="ARBA" id="ARBA00047899"/>
    </source>
</evidence>
<comment type="function">
    <text evidence="1">Component of the EKC/KEOPS complex that is required for the formation of a threonylcarbamoyl group on adenosine at position 37 (t(6)A37) in tRNAs that read codons beginning with adenine. The complex is probably involved in the transfer of the threonylcarbamoyl moiety of threonylcarbamoyl-AMP (TC-AMP) to the N6 group of A37. BUD32 has ATPase activity in the context of the EKC/KEOPS complex and likely plays a supporting role to the catalytic subunit KAE1. The EKC/KEOPS complex also promotes both telomere uncapping and telomere elongation. The complex is required for efficient recruitment of transcriptional coactivators.</text>
</comment>
<dbReference type="PROSITE" id="PS00109">
    <property type="entry name" value="PROTEIN_KINASE_TYR"/>
    <property type="match status" value="1"/>
</dbReference>
<proteinExistence type="predicted"/>
<dbReference type="PANTHER" id="PTHR21310:SF39">
    <property type="entry name" value="AMINOGLYCOSIDE PHOSPHOTRANSFERASE DOMAIN-CONTAINING PROTEIN"/>
    <property type="match status" value="1"/>
</dbReference>